<evidence type="ECO:0000256" key="2">
    <source>
        <dbReference type="ARBA" id="ARBA00023002"/>
    </source>
</evidence>
<gene>
    <name evidence="3" type="ORF">M2152_001474</name>
</gene>
<sequence>MPRKTISIDIPDLTGRRAIVTGGTDGIGLGIATRLAAAGADVILPARNVAKGASARDVILAAAPSAKVTVRPLDLASLDSVEEFSETIVKEGDPINILINNAGLMTPPRREETADGFELQLGTNHLGHFALVGGLLPALRAGNARVTSQVSVAANEGSIHWDDLNWEKTPYGNGMDAYRQSKIAFGLFAMELHRKSRAGGWGISSNLSHPGIAPTSLLSARPEMGRPRDTMSVRVIRTMSSLGILVGTPETAGLPALMAATSPDAQSGLFYGPSGPGNVGGAPAEQKMYSRLESVDDARRIWAESERMTGVSFPEA</sequence>
<dbReference type="EMBL" id="JARXVQ010000001">
    <property type="protein sequence ID" value="MDH6181292.1"/>
    <property type="molecule type" value="Genomic_DNA"/>
</dbReference>
<dbReference type="InterPro" id="IPR036291">
    <property type="entry name" value="NAD(P)-bd_dom_sf"/>
</dbReference>
<dbReference type="Pfam" id="PF00106">
    <property type="entry name" value="adh_short"/>
    <property type="match status" value="1"/>
</dbReference>
<dbReference type="PANTHER" id="PTHR24320:SF148">
    <property type="entry name" value="NAD(P)-BINDING ROSSMANN-FOLD SUPERFAMILY PROTEIN"/>
    <property type="match status" value="1"/>
</dbReference>
<evidence type="ECO:0000313" key="3">
    <source>
        <dbReference type="EMBL" id="MDH6181292.1"/>
    </source>
</evidence>
<accession>A0ABT6KQ25</accession>
<dbReference type="PRINTS" id="PR00081">
    <property type="entry name" value="GDHRDH"/>
</dbReference>
<dbReference type="SUPFAM" id="SSF51735">
    <property type="entry name" value="NAD(P)-binding Rossmann-fold domains"/>
    <property type="match status" value="1"/>
</dbReference>
<organism evidence="3 4">
    <name type="scientific">Antiquaquibacter oligotrophicus</name>
    <dbReference type="NCBI Taxonomy" id="2880260"/>
    <lineage>
        <taxon>Bacteria</taxon>
        <taxon>Bacillati</taxon>
        <taxon>Actinomycetota</taxon>
        <taxon>Actinomycetes</taxon>
        <taxon>Micrococcales</taxon>
        <taxon>Microbacteriaceae</taxon>
        <taxon>Antiquaquibacter</taxon>
    </lineage>
</organism>
<comment type="similarity">
    <text evidence="1">Belongs to the short-chain dehydrogenases/reductases (SDR) family.</text>
</comment>
<keyword evidence="4" id="KW-1185">Reference proteome</keyword>
<protein>
    <submittedName>
        <fullName evidence="3">NAD(P)-dependent dehydrogenase (Short-subunit alcohol dehydrogenase family)</fullName>
    </submittedName>
</protein>
<evidence type="ECO:0000313" key="4">
    <source>
        <dbReference type="Proteomes" id="UP001160142"/>
    </source>
</evidence>
<dbReference type="Proteomes" id="UP001160142">
    <property type="component" value="Unassembled WGS sequence"/>
</dbReference>
<dbReference type="RefSeq" id="WP_322133609.1">
    <property type="nucleotide sequence ID" value="NZ_CP085036.1"/>
</dbReference>
<reference evidence="3 4" key="1">
    <citation type="submission" date="2023-04" db="EMBL/GenBank/DDBJ databases">
        <title>Genome Encyclopedia of Bacteria and Archaea VI: Functional Genomics of Type Strains.</title>
        <authorList>
            <person name="Whitman W."/>
        </authorList>
    </citation>
    <scope>NUCLEOTIDE SEQUENCE [LARGE SCALE GENOMIC DNA]</scope>
    <source>
        <strain evidence="3 4">SG_E_30_P1</strain>
    </source>
</reference>
<dbReference type="Gene3D" id="3.40.50.720">
    <property type="entry name" value="NAD(P)-binding Rossmann-like Domain"/>
    <property type="match status" value="1"/>
</dbReference>
<dbReference type="InterPro" id="IPR002347">
    <property type="entry name" value="SDR_fam"/>
</dbReference>
<evidence type="ECO:0000256" key="1">
    <source>
        <dbReference type="ARBA" id="ARBA00006484"/>
    </source>
</evidence>
<name>A0ABT6KQ25_9MICO</name>
<proteinExistence type="inferred from homology"/>
<dbReference type="NCBIfam" id="NF004513">
    <property type="entry name" value="PRK05854.1"/>
    <property type="match status" value="1"/>
</dbReference>
<keyword evidence="2" id="KW-0560">Oxidoreductase</keyword>
<dbReference type="PANTHER" id="PTHR24320">
    <property type="entry name" value="RETINOL DEHYDROGENASE"/>
    <property type="match status" value="1"/>
</dbReference>
<comment type="caution">
    <text evidence="3">The sequence shown here is derived from an EMBL/GenBank/DDBJ whole genome shotgun (WGS) entry which is preliminary data.</text>
</comment>